<sequence length="39" mass="4203">MRLAPAVGCQIASFWTLAAEGKRVFFYLSGLSPLALLFG</sequence>
<evidence type="ECO:0000313" key="2">
    <source>
        <dbReference type="Proteomes" id="UP000003257"/>
    </source>
</evidence>
<gene>
    <name evidence="1" type="ORF">OIHEL45_20546</name>
</gene>
<keyword evidence="2" id="KW-1185">Reference proteome</keyword>
<evidence type="ECO:0000313" key="1">
    <source>
        <dbReference type="EMBL" id="EDQ03342.1"/>
    </source>
</evidence>
<protein>
    <submittedName>
        <fullName evidence="1">Uncharacterized protein</fullName>
    </submittedName>
</protein>
<name>A0ABM9X1K4_9RHOB</name>
<accession>A0ABM9X1K4</accession>
<dbReference type="EMBL" id="ABID01000022">
    <property type="protein sequence ID" value="EDQ03342.1"/>
    <property type="molecule type" value="Genomic_DNA"/>
</dbReference>
<comment type="caution">
    <text evidence="1">The sequence shown here is derived from an EMBL/GenBank/DDBJ whole genome shotgun (WGS) entry which is preliminary data.</text>
</comment>
<proteinExistence type="predicted"/>
<dbReference type="Proteomes" id="UP000003257">
    <property type="component" value="Unassembled WGS sequence"/>
</dbReference>
<reference evidence="1 2" key="1">
    <citation type="submission" date="2007-11" db="EMBL/GenBank/DDBJ databases">
        <authorList>
            <person name="Wagner-Dobler I."/>
            <person name="Ferriera S."/>
            <person name="Johnson J."/>
            <person name="Kravitz S."/>
            <person name="Beeson K."/>
            <person name="Sutton G."/>
            <person name="Rogers Y.-H."/>
            <person name="Friedman R."/>
            <person name="Frazier M."/>
            <person name="Venter J.C."/>
        </authorList>
    </citation>
    <scope>NUCLEOTIDE SEQUENCE [LARGE SCALE GENOMIC DNA]</scope>
    <source>
        <strain evidence="1 2">HEL-45</strain>
    </source>
</reference>
<organism evidence="1 2">
    <name type="scientific">Sulfitobacter indolifex HEL-45</name>
    <dbReference type="NCBI Taxonomy" id="391624"/>
    <lineage>
        <taxon>Bacteria</taxon>
        <taxon>Pseudomonadati</taxon>
        <taxon>Pseudomonadota</taxon>
        <taxon>Alphaproteobacteria</taxon>
        <taxon>Rhodobacterales</taxon>
        <taxon>Roseobacteraceae</taxon>
        <taxon>Sulfitobacter</taxon>
    </lineage>
</organism>